<keyword evidence="1" id="KW-0732">Signal</keyword>
<evidence type="ECO:0008006" key="4">
    <source>
        <dbReference type="Google" id="ProtNLM"/>
    </source>
</evidence>
<evidence type="ECO:0000313" key="3">
    <source>
        <dbReference type="Proteomes" id="UP000245618"/>
    </source>
</evidence>
<sequence>MKTFLPKSGFLTIVFFIANLVFANASFGQTVTLDQADLDYAPGETVSITGTGWQPNEVINLQVDHLTEPIPDHGTPNPHLPWTIVADSFGNFAAEWFVTEYELGSNLLLIADGIESGFTYEVFFTDATATQIVSLTPSGGICGGNITTSATLQYKSGNNWLNPGSGLTIVFTLGANTVNEITNSSGVATATLAVSGNPNSLVANYNGPGGNGYSSSNSSIGFVTTGIVTPSVSIAITSGVNPTCSGSSVTFTATPTNGGVASYQWKKGTTNVGTNSATYTDDGVTAGNITCVMTSNLTCVTSATATSNAITLNVSTANIPTITPSAPTNFCAGGSVSLTSTAGTSYLWSTGETTQSITVSSTGSYTVRIENANGCESASSLATAVTVNPLPTTVTVIGGGTYCGNTTITASNGSSGTIYFQDTTSGGTSSTTLSSSQLITTSGTYYFRARSASGCWGPEGSASVTINQIPIATINTGNTAICQGDNVTLSITLTGTGTISGILNDGTPFSGLAGTISIVKTPSVETTYSIASLSNGICAGTFSGSTAVTFKGKYTANAGNDQTICPQGTASVSGSVTGNPSATVWTTSGTGVFTNANVLSTVYTPSAADKALGSVILTLTTSGTGTCDGVDNMVLTVEDKVAAVAIAQAVTVQLDNLGAGSVTAAQVDNGSNDACGIQSLSVSPNTFTCANVGANTVTLTVTDNNGNVSTTTATVTVKDEVLPVATAKNITVQLDATGNVSIAEDAVNDGSSDACGGLTYDTDKTSFNCSNVGANPVVLTVTDANGNSSAANAVVTVEDKVAPVATAKNITVQLDATGNVS</sequence>
<feature type="non-terminal residue" evidence="2">
    <location>
        <position position="821"/>
    </location>
</feature>
<feature type="signal peptide" evidence="1">
    <location>
        <begin position="1"/>
        <end position="23"/>
    </location>
</feature>
<dbReference type="RefSeq" id="WP_133243526.1">
    <property type="nucleotide sequence ID" value="NZ_QCZH01000003.1"/>
</dbReference>
<dbReference type="SUPFAM" id="SSF49299">
    <property type="entry name" value="PKD domain"/>
    <property type="match status" value="1"/>
</dbReference>
<dbReference type="InterPro" id="IPR013783">
    <property type="entry name" value="Ig-like_fold"/>
</dbReference>
<dbReference type="EMBL" id="QCZH01000003">
    <property type="protein sequence ID" value="PWA10431.1"/>
    <property type="molecule type" value="Genomic_DNA"/>
</dbReference>
<organism evidence="2 3">
    <name type="scientific">Flavobacterium laiguense</name>
    <dbReference type="NCBI Taxonomy" id="2169409"/>
    <lineage>
        <taxon>Bacteria</taxon>
        <taxon>Pseudomonadati</taxon>
        <taxon>Bacteroidota</taxon>
        <taxon>Flavobacteriia</taxon>
        <taxon>Flavobacteriales</taxon>
        <taxon>Flavobacteriaceae</taxon>
        <taxon>Flavobacterium</taxon>
    </lineage>
</organism>
<evidence type="ECO:0000313" key="2">
    <source>
        <dbReference type="EMBL" id="PWA10431.1"/>
    </source>
</evidence>
<dbReference type="InterPro" id="IPR035986">
    <property type="entry name" value="PKD_dom_sf"/>
</dbReference>
<accession>A0A2U1JYY2</accession>
<dbReference type="AlphaFoldDB" id="A0A2U1JYY2"/>
<gene>
    <name evidence="2" type="ORF">DB891_04145</name>
</gene>
<dbReference type="Gene3D" id="2.60.40.10">
    <property type="entry name" value="Immunoglobulins"/>
    <property type="match status" value="2"/>
</dbReference>
<comment type="caution">
    <text evidence="2">The sequence shown here is derived from an EMBL/GenBank/DDBJ whole genome shotgun (WGS) entry which is preliminary data.</text>
</comment>
<name>A0A2U1JYY2_9FLAO</name>
<feature type="chain" id="PRO_5015719638" description="Ig-like domain-containing protein" evidence="1">
    <location>
        <begin position="24"/>
        <end position="821"/>
    </location>
</feature>
<proteinExistence type="predicted"/>
<dbReference type="OrthoDB" id="9805017at2"/>
<evidence type="ECO:0000256" key="1">
    <source>
        <dbReference type="SAM" id="SignalP"/>
    </source>
</evidence>
<dbReference type="Proteomes" id="UP000245618">
    <property type="component" value="Unassembled WGS sequence"/>
</dbReference>
<keyword evidence="3" id="KW-1185">Reference proteome</keyword>
<reference evidence="2 3" key="1">
    <citation type="submission" date="2018-04" db="EMBL/GenBank/DDBJ databases">
        <title>Flavobacterium sp. nov., isolated from glacier ice.</title>
        <authorList>
            <person name="Liu Q."/>
            <person name="Xin Y.-H."/>
        </authorList>
    </citation>
    <scope>NUCLEOTIDE SEQUENCE [LARGE SCALE GENOMIC DNA]</scope>
    <source>
        <strain evidence="2 3">LB2P30</strain>
    </source>
</reference>
<protein>
    <recommendedName>
        <fullName evidence="4">Ig-like domain-containing protein</fullName>
    </recommendedName>
</protein>